<dbReference type="AlphaFoldDB" id="G3AWJ7"/>
<dbReference type="OrthoDB" id="4014169at2759"/>
<dbReference type="Proteomes" id="UP000000707">
    <property type="component" value="Unassembled WGS sequence"/>
</dbReference>
<evidence type="ECO:0000313" key="2">
    <source>
        <dbReference type="Proteomes" id="UP000000707"/>
    </source>
</evidence>
<dbReference type="RefSeq" id="XP_006683813.1">
    <property type="nucleotide sequence ID" value="XM_006683750.1"/>
</dbReference>
<dbReference type="HOGENOM" id="CLU_624064_0_0_1"/>
<sequence>MIRTLIKNSSFKINPFEHLDSRSIQSMDKILSILNSKAEKQPDSNPIDKYERFGQQVFKYKIIRYLNDKNILARDSRIWRNTRSKYRDFFNDSIKDYNNYLQQNIGRDYVGIAKFFIHHDLGCIHSLDKPLDTMLAVPDKEVDYGLPALKIPSAQAYTSHNPYMIIGSLSSKKNNLYLLPFLVNHKKMVTHMVHRHQIKQDISLMPPELFHGLMEAYNYEGEVLYEILVKKFLASEPHYSKDDFMENRFITNSNKVKVVVARQSNFPTRLSSLRDYKHTLNLLDNVNPSKVMINHFNIFLAMWFRTNRTSALKWLELLMKYYYTNQDIDLEDILYDQAIDDYEQLLKVDINRLDLRKEAKKRMMVS</sequence>
<reference evidence="1 2" key="1">
    <citation type="journal article" date="2011" name="Proc. Natl. Acad. Sci. U.S.A.">
        <title>Comparative genomics of xylose-fermenting fungi for enhanced biofuel production.</title>
        <authorList>
            <person name="Wohlbach D.J."/>
            <person name="Kuo A."/>
            <person name="Sato T.K."/>
            <person name="Potts K.M."/>
            <person name="Salamov A.A."/>
            <person name="LaButti K.M."/>
            <person name="Sun H."/>
            <person name="Clum A."/>
            <person name="Pangilinan J.L."/>
            <person name="Lindquist E.A."/>
            <person name="Lucas S."/>
            <person name="Lapidus A."/>
            <person name="Jin M."/>
            <person name="Gunawan C."/>
            <person name="Balan V."/>
            <person name="Dale B.E."/>
            <person name="Jeffries T.W."/>
            <person name="Zinkel R."/>
            <person name="Barry K.W."/>
            <person name="Grigoriev I.V."/>
            <person name="Gasch A.P."/>
        </authorList>
    </citation>
    <scope>NUCLEOTIDE SEQUENCE [LARGE SCALE GENOMIC DNA]</scope>
    <source>
        <strain evidence="2">ATCC 10573 / BCRC 21748 / CBS 615 / JCM 9827 / NBRC 10315 / NRRL Y-1498 / VKM Y-70</strain>
    </source>
</reference>
<name>G3AWJ7_CANTC</name>
<gene>
    <name evidence="1" type="ORF">CANTEDRAFT_132811</name>
</gene>
<dbReference type="EMBL" id="GL996510">
    <property type="protein sequence ID" value="EGV66555.1"/>
    <property type="molecule type" value="Genomic_DNA"/>
</dbReference>
<protein>
    <submittedName>
        <fullName evidence="1">Uncharacterized protein</fullName>
    </submittedName>
</protein>
<evidence type="ECO:0000313" key="1">
    <source>
        <dbReference type="EMBL" id="EGV66555.1"/>
    </source>
</evidence>
<dbReference type="GeneID" id="18249647"/>
<accession>G3AWJ7</accession>
<dbReference type="eggNOG" id="ENOG502RQ4C">
    <property type="taxonomic scope" value="Eukaryota"/>
</dbReference>
<keyword evidence="2" id="KW-1185">Reference proteome</keyword>
<organism evidence="2">
    <name type="scientific">Candida tenuis (strain ATCC 10573 / BCRC 21748 / CBS 615 / JCM 9827 / NBRC 10315 / NRRL Y-1498 / VKM Y-70)</name>
    <name type="common">Yeast</name>
    <name type="synonym">Yamadazyma tenuis</name>
    <dbReference type="NCBI Taxonomy" id="590646"/>
    <lineage>
        <taxon>Eukaryota</taxon>
        <taxon>Fungi</taxon>
        <taxon>Dikarya</taxon>
        <taxon>Ascomycota</taxon>
        <taxon>Saccharomycotina</taxon>
        <taxon>Pichiomycetes</taxon>
        <taxon>Debaryomycetaceae</taxon>
        <taxon>Yamadazyma</taxon>
    </lineage>
</organism>
<dbReference type="KEGG" id="cten:18249647"/>
<proteinExistence type="predicted"/>